<proteinExistence type="predicted"/>
<evidence type="ECO:0000313" key="1">
    <source>
        <dbReference type="EMBL" id="RXS97861.1"/>
    </source>
</evidence>
<keyword evidence="2" id="KW-1185">Reference proteome</keyword>
<organism evidence="1 2">
    <name type="scientific">Silvibacterium dinghuense</name>
    <dbReference type="NCBI Taxonomy" id="1560006"/>
    <lineage>
        <taxon>Bacteria</taxon>
        <taxon>Pseudomonadati</taxon>
        <taxon>Acidobacteriota</taxon>
        <taxon>Terriglobia</taxon>
        <taxon>Terriglobales</taxon>
        <taxon>Acidobacteriaceae</taxon>
        <taxon>Silvibacterium</taxon>
    </lineage>
</organism>
<sequence length="143" mass="15684">MKFVAPRSALRLALFVILIVVSCIAFFRHSAQPRASVVTFAQPDKMSAAQRCNALYLTMQGDDAVQIDASTYTRKDALAAIKQRMAQRTEHTVYIRAGRDVSMQTVSAFSADVRATADGVTTPWITDRAWQQAQSGCGADILK</sequence>
<comment type="caution">
    <text evidence="1">The sequence shown here is derived from an EMBL/GenBank/DDBJ whole genome shotgun (WGS) entry which is preliminary data.</text>
</comment>
<dbReference type="EMBL" id="SDMK01000001">
    <property type="protein sequence ID" value="RXS97861.1"/>
    <property type="molecule type" value="Genomic_DNA"/>
</dbReference>
<name>A0A4Q1SJN3_9BACT</name>
<dbReference type="AlphaFoldDB" id="A0A4Q1SJN3"/>
<dbReference type="PROSITE" id="PS51257">
    <property type="entry name" value="PROKAR_LIPOPROTEIN"/>
    <property type="match status" value="1"/>
</dbReference>
<protein>
    <submittedName>
        <fullName evidence="1">Uncharacterized protein</fullName>
    </submittedName>
</protein>
<evidence type="ECO:0000313" key="2">
    <source>
        <dbReference type="Proteomes" id="UP000290253"/>
    </source>
</evidence>
<accession>A0A4Q1SJN3</accession>
<dbReference type="RefSeq" id="WP_129207640.1">
    <property type="nucleotide sequence ID" value="NZ_BMGU01000001.1"/>
</dbReference>
<dbReference type="Proteomes" id="UP000290253">
    <property type="component" value="Unassembled WGS sequence"/>
</dbReference>
<reference evidence="1 2" key="1">
    <citation type="journal article" date="2016" name="Int. J. Syst. Evol. Microbiol.">
        <title>Acidipila dinghuensis sp. nov., an acidobacterium isolated from forest soil.</title>
        <authorList>
            <person name="Jiang Y.W."/>
            <person name="Wang J."/>
            <person name="Chen M.H."/>
            <person name="Lv Y.Y."/>
            <person name="Qiu L.H."/>
        </authorList>
    </citation>
    <scope>NUCLEOTIDE SEQUENCE [LARGE SCALE GENOMIC DNA]</scope>
    <source>
        <strain evidence="1 2">DHOF10</strain>
    </source>
</reference>
<gene>
    <name evidence="1" type="ORF">ESZ00_08380</name>
</gene>